<organism evidence="1">
    <name type="scientific">Trypanosoma vivax (strain Y486)</name>
    <dbReference type="NCBI Taxonomy" id="1055687"/>
    <lineage>
        <taxon>Eukaryota</taxon>
        <taxon>Discoba</taxon>
        <taxon>Euglenozoa</taxon>
        <taxon>Kinetoplastea</taxon>
        <taxon>Metakinetoplastina</taxon>
        <taxon>Trypanosomatida</taxon>
        <taxon>Trypanosomatidae</taxon>
        <taxon>Trypanosoma</taxon>
        <taxon>Duttonella</taxon>
    </lineage>
</organism>
<sequence>MAKGHVIYDDDGEIFEEDATVGRGVPRDPAGQQEWVPLVPEPPTEALCDVVKKALEEFQKTE</sequence>
<gene>
    <name evidence="1" type="ORF">TVY486_1001630</name>
</gene>
<dbReference type="EMBL" id="HE573026">
    <property type="protein sequence ID" value="CCC51110.1"/>
    <property type="molecule type" value="Genomic_DNA"/>
</dbReference>
<proteinExistence type="predicted"/>
<name>G0U5G0_TRYVY</name>
<reference evidence="1" key="1">
    <citation type="journal article" date="2012" name="Proc. Natl. Acad. Sci. U.S.A.">
        <title>Antigenic diversity is generated by distinct evolutionary mechanisms in African trypanosome species.</title>
        <authorList>
            <person name="Jackson A.P."/>
            <person name="Berry A."/>
            <person name="Aslett M."/>
            <person name="Allison H.C."/>
            <person name="Burton P."/>
            <person name="Vavrova-Anderson J."/>
            <person name="Brown R."/>
            <person name="Browne H."/>
            <person name="Corton N."/>
            <person name="Hauser H."/>
            <person name="Gamble J."/>
            <person name="Gilderthorp R."/>
            <person name="Marcello L."/>
            <person name="McQuillan J."/>
            <person name="Otto T.D."/>
            <person name="Quail M.A."/>
            <person name="Sanders M.J."/>
            <person name="van Tonder A."/>
            <person name="Ginger M.L."/>
            <person name="Field M.C."/>
            <person name="Barry J.D."/>
            <person name="Hertz-Fowler C."/>
            <person name="Berriman M."/>
        </authorList>
    </citation>
    <scope>NUCLEOTIDE SEQUENCE</scope>
    <source>
        <strain evidence="1">Y486</strain>
    </source>
</reference>
<dbReference type="VEuPathDB" id="TriTrypDB:TvY486_1001630"/>
<evidence type="ECO:0000313" key="1">
    <source>
        <dbReference type="EMBL" id="CCC51110.1"/>
    </source>
</evidence>
<dbReference type="AlphaFoldDB" id="G0U5G0"/>
<accession>G0U5G0</accession>
<protein>
    <submittedName>
        <fullName evidence="1">Uncharacterized protein</fullName>
    </submittedName>
</protein>